<organism evidence="1 2">
    <name type="scientific">Bauhinia variegata</name>
    <name type="common">Purple orchid tree</name>
    <name type="synonym">Phanera variegata</name>
    <dbReference type="NCBI Taxonomy" id="167791"/>
    <lineage>
        <taxon>Eukaryota</taxon>
        <taxon>Viridiplantae</taxon>
        <taxon>Streptophyta</taxon>
        <taxon>Embryophyta</taxon>
        <taxon>Tracheophyta</taxon>
        <taxon>Spermatophyta</taxon>
        <taxon>Magnoliopsida</taxon>
        <taxon>eudicotyledons</taxon>
        <taxon>Gunneridae</taxon>
        <taxon>Pentapetalae</taxon>
        <taxon>rosids</taxon>
        <taxon>fabids</taxon>
        <taxon>Fabales</taxon>
        <taxon>Fabaceae</taxon>
        <taxon>Cercidoideae</taxon>
        <taxon>Cercideae</taxon>
        <taxon>Bauhiniinae</taxon>
        <taxon>Bauhinia</taxon>
    </lineage>
</organism>
<keyword evidence="2" id="KW-1185">Reference proteome</keyword>
<gene>
    <name evidence="1" type="ORF">L6164_016201</name>
</gene>
<reference evidence="1 2" key="1">
    <citation type="journal article" date="2022" name="DNA Res.">
        <title>Chromosomal-level genome assembly of the orchid tree Bauhinia variegata (Leguminosae; Cercidoideae) supports the allotetraploid origin hypothesis of Bauhinia.</title>
        <authorList>
            <person name="Zhong Y."/>
            <person name="Chen Y."/>
            <person name="Zheng D."/>
            <person name="Pang J."/>
            <person name="Liu Y."/>
            <person name="Luo S."/>
            <person name="Meng S."/>
            <person name="Qian L."/>
            <person name="Wei D."/>
            <person name="Dai S."/>
            <person name="Zhou R."/>
        </authorList>
    </citation>
    <scope>NUCLEOTIDE SEQUENCE [LARGE SCALE GENOMIC DNA]</scope>
    <source>
        <strain evidence="1">BV-YZ2020</strain>
    </source>
</reference>
<protein>
    <submittedName>
        <fullName evidence="1">Uncharacterized protein</fullName>
    </submittedName>
</protein>
<dbReference type="Proteomes" id="UP000828941">
    <property type="component" value="Chromosome 6"/>
</dbReference>
<name>A0ACB9NS18_BAUVA</name>
<accession>A0ACB9NS18</accession>
<comment type="caution">
    <text evidence="1">The sequence shown here is derived from an EMBL/GenBank/DDBJ whole genome shotgun (WGS) entry which is preliminary data.</text>
</comment>
<evidence type="ECO:0000313" key="2">
    <source>
        <dbReference type="Proteomes" id="UP000828941"/>
    </source>
</evidence>
<evidence type="ECO:0000313" key="1">
    <source>
        <dbReference type="EMBL" id="KAI4337831.1"/>
    </source>
</evidence>
<dbReference type="EMBL" id="CM039431">
    <property type="protein sequence ID" value="KAI4337831.1"/>
    <property type="molecule type" value="Genomic_DNA"/>
</dbReference>
<sequence length="117" mass="13352">MLHLVSTQFFFCSRESKIGTKCKTQRCVLASTQNAHGKSFPVREAEEFFEEMRTMMGKVGRGKKKKKRDREGKKEKSRKSQTLWAVCSIFILNRPSSISLSNFSALLPASSLSFQRP</sequence>
<proteinExistence type="predicted"/>